<dbReference type="EMBL" id="JAHWGI010000409">
    <property type="protein sequence ID" value="KAK3915174.1"/>
    <property type="molecule type" value="Genomic_DNA"/>
</dbReference>
<comment type="caution">
    <text evidence="3">The sequence shown here is derived from an EMBL/GenBank/DDBJ whole genome shotgun (WGS) entry which is preliminary data.</text>
</comment>
<keyword evidence="4" id="KW-1185">Reference proteome</keyword>
<dbReference type="GO" id="GO:0016874">
    <property type="term" value="F:ligase activity"/>
    <property type="evidence" value="ECO:0007669"/>
    <property type="project" value="UniProtKB-KW"/>
</dbReference>
<name>A0AAE1H607_9NEOP</name>
<feature type="chain" id="PRO_5042003672" evidence="2">
    <location>
        <begin position="23"/>
        <end position="185"/>
    </location>
</feature>
<dbReference type="AlphaFoldDB" id="A0AAE1H607"/>
<evidence type="ECO:0000313" key="4">
    <source>
        <dbReference type="Proteomes" id="UP001219518"/>
    </source>
</evidence>
<keyword evidence="3" id="KW-0436">Ligase</keyword>
<feature type="transmembrane region" description="Helical" evidence="1">
    <location>
        <begin position="77"/>
        <end position="96"/>
    </location>
</feature>
<evidence type="ECO:0000256" key="2">
    <source>
        <dbReference type="SAM" id="SignalP"/>
    </source>
</evidence>
<reference evidence="3" key="2">
    <citation type="journal article" date="2023" name="BMC Genomics">
        <title>Pest status, molecular evolution, and epigenetic factors derived from the genome assembly of Frankliniella fusca, a thysanopteran phytovirus vector.</title>
        <authorList>
            <person name="Catto M.A."/>
            <person name="Labadie P.E."/>
            <person name="Jacobson A.L."/>
            <person name="Kennedy G.G."/>
            <person name="Srinivasan R."/>
            <person name="Hunt B.G."/>
        </authorList>
    </citation>
    <scope>NUCLEOTIDE SEQUENCE</scope>
    <source>
        <strain evidence="3">PL_HMW_Pooled</strain>
    </source>
</reference>
<gene>
    <name evidence="3" type="ORF">KUF71_024473</name>
</gene>
<evidence type="ECO:0000313" key="3">
    <source>
        <dbReference type="EMBL" id="KAK3915174.1"/>
    </source>
</evidence>
<organism evidence="3 4">
    <name type="scientific">Frankliniella fusca</name>
    <dbReference type="NCBI Taxonomy" id="407009"/>
    <lineage>
        <taxon>Eukaryota</taxon>
        <taxon>Metazoa</taxon>
        <taxon>Ecdysozoa</taxon>
        <taxon>Arthropoda</taxon>
        <taxon>Hexapoda</taxon>
        <taxon>Insecta</taxon>
        <taxon>Pterygota</taxon>
        <taxon>Neoptera</taxon>
        <taxon>Paraneoptera</taxon>
        <taxon>Thysanoptera</taxon>
        <taxon>Terebrantia</taxon>
        <taxon>Thripoidea</taxon>
        <taxon>Thripidae</taxon>
        <taxon>Frankliniella</taxon>
    </lineage>
</organism>
<keyword evidence="2" id="KW-0732">Signal</keyword>
<proteinExistence type="predicted"/>
<feature type="signal peptide" evidence="2">
    <location>
        <begin position="1"/>
        <end position="22"/>
    </location>
</feature>
<evidence type="ECO:0000256" key="1">
    <source>
        <dbReference type="SAM" id="Phobius"/>
    </source>
</evidence>
<accession>A0AAE1H607</accession>
<keyword evidence="1" id="KW-0472">Membrane</keyword>
<keyword evidence="1" id="KW-0812">Transmembrane</keyword>
<sequence>MNLTITIFFNFQILSFLLQARGKAVSKKVLKQFFCENNPQGFEISSMTVQGVQRQTRLSKMLMVYETNYLSAKHPNLNFVVVVIISFLFSMFLMRLQPLLRLVCTYKVCCSFFKGILMSLFIDHHSGKDVDIALFKKICTYFRILYLKGNVRVFFVFQDTWEFFCTGHPCVFVLFVNALFPKQEG</sequence>
<dbReference type="Proteomes" id="UP001219518">
    <property type="component" value="Unassembled WGS sequence"/>
</dbReference>
<keyword evidence="1" id="KW-1133">Transmembrane helix</keyword>
<reference evidence="3" key="1">
    <citation type="submission" date="2021-07" db="EMBL/GenBank/DDBJ databases">
        <authorList>
            <person name="Catto M.A."/>
            <person name="Jacobson A."/>
            <person name="Kennedy G."/>
            <person name="Labadie P."/>
            <person name="Hunt B.G."/>
            <person name="Srinivasan R."/>
        </authorList>
    </citation>
    <scope>NUCLEOTIDE SEQUENCE</scope>
    <source>
        <strain evidence="3">PL_HMW_Pooled</strain>
        <tissue evidence="3">Head</tissue>
    </source>
</reference>
<protein>
    <submittedName>
        <fullName evidence="3">Serine--tRNA ligase</fullName>
    </submittedName>
</protein>